<evidence type="ECO:0000313" key="1">
    <source>
        <dbReference type="EMBL" id="SFO13214.1"/>
    </source>
</evidence>
<dbReference type="AlphaFoldDB" id="A0A1I5ENV1"/>
<dbReference type="EMBL" id="FOVG01000003">
    <property type="protein sequence ID" value="SFO13214.1"/>
    <property type="molecule type" value="Genomic_DNA"/>
</dbReference>
<name>A0A1I5ENV1_9GAMM</name>
<dbReference type="Proteomes" id="UP000198968">
    <property type="component" value="Unassembled WGS sequence"/>
</dbReference>
<keyword evidence="2" id="KW-1185">Reference proteome</keyword>
<evidence type="ECO:0000313" key="2">
    <source>
        <dbReference type="Proteomes" id="UP000198968"/>
    </source>
</evidence>
<accession>A0A1I5ENV1</accession>
<organism evidence="1 2">
    <name type="scientific">Candidatus Pantoea varia</name>
    <dbReference type="NCBI Taxonomy" id="1881036"/>
    <lineage>
        <taxon>Bacteria</taxon>
        <taxon>Pseudomonadati</taxon>
        <taxon>Pseudomonadota</taxon>
        <taxon>Gammaproteobacteria</taxon>
        <taxon>Enterobacterales</taxon>
        <taxon>Erwiniaceae</taxon>
        <taxon>Pantoea</taxon>
    </lineage>
</organism>
<reference evidence="2" key="1">
    <citation type="submission" date="2016-10" db="EMBL/GenBank/DDBJ databases">
        <authorList>
            <person name="Varghese N."/>
            <person name="Submissions S."/>
        </authorList>
    </citation>
    <scope>NUCLEOTIDE SEQUENCE [LARGE SCALE GENOMIC DNA]</scope>
    <source>
        <strain evidence="2">OV426</strain>
    </source>
</reference>
<proteinExistence type="predicted"/>
<protein>
    <submittedName>
        <fullName evidence="1">Uncharacterized protein</fullName>
    </submittedName>
</protein>
<sequence length="59" mass="6952">MTFLMWSSTVLLNKKETTDSQKNPFKWLSAICNASFSRQCERELGRYQETARDNARHQP</sequence>
<gene>
    <name evidence="1" type="ORF">SAMN05428971_3038</name>
</gene>